<keyword evidence="3" id="KW-1185">Reference proteome</keyword>
<dbReference type="PANTHER" id="PTHR43415">
    <property type="entry name" value="SPERMIDINE N(1)-ACETYLTRANSFERASE"/>
    <property type="match status" value="1"/>
</dbReference>
<dbReference type="InterPro" id="IPR016181">
    <property type="entry name" value="Acyl_CoA_acyltransferase"/>
</dbReference>
<evidence type="ECO:0000313" key="3">
    <source>
        <dbReference type="Proteomes" id="UP000233343"/>
    </source>
</evidence>
<comment type="caution">
    <text evidence="2">The sequence shown here is derived from an EMBL/GenBank/DDBJ whole genome shotgun (WGS) entry which is preliminary data.</text>
</comment>
<gene>
    <name evidence="2" type="ORF">CWS20_25625</name>
</gene>
<dbReference type="PROSITE" id="PS51186">
    <property type="entry name" value="GNAT"/>
    <property type="match status" value="1"/>
</dbReference>
<protein>
    <submittedName>
        <fullName evidence="2">N-acetyltransferase</fullName>
    </submittedName>
</protein>
<reference evidence="2 3" key="1">
    <citation type="journal article" date="2010" name="Int. J. Syst. Evol. Microbiol.">
        <title>Bacillus horneckiae sp. nov., isolated from a spacecraft-assembly clean room.</title>
        <authorList>
            <person name="Vaishampayan P."/>
            <person name="Probst A."/>
            <person name="Krishnamurthi S."/>
            <person name="Ghosh S."/>
            <person name="Osman S."/>
            <person name="McDowall A."/>
            <person name="Ruckmani A."/>
            <person name="Mayilraj S."/>
            <person name="Venkateswaran K."/>
        </authorList>
    </citation>
    <scope>NUCLEOTIDE SEQUENCE [LARGE SCALE GENOMIC DNA]</scope>
    <source>
        <strain evidence="3">1PO1SC</strain>
    </source>
</reference>
<dbReference type="Gene3D" id="3.40.630.30">
    <property type="match status" value="1"/>
</dbReference>
<dbReference type="AlphaFoldDB" id="A0A2N0Z9C3"/>
<name>A0A2N0Z9C3_9BACI</name>
<proteinExistence type="predicted"/>
<keyword evidence="2" id="KW-0808">Transferase</keyword>
<dbReference type="Proteomes" id="UP000233343">
    <property type="component" value="Unassembled WGS sequence"/>
</dbReference>
<sequence>MGQFVYKNFRMLDGRKFAIRTATSDDAEKVLLYTKDITEDSPFLLFEKGELNLTIDQNKIRLEDFFHNENKLAILAEVDDEVIGFLDFSNGNRERLKHQGSFGMSVAKTYRSKSVGKALLSSLIYWCKQNQMIEKINLEVMSQNLSALRLYESAGFEREGIKRREVKYKDGNYEDLILMAYFLQ</sequence>
<accession>A0A2N0Z9C3</accession>
<organism evidence="2 3">
    <name type="scientific">Cytobacillus horneckiae</name>
    <dbReference type="NCBI Taxonomy" id="549687"/>
    <lineage>
        <taxon>Bacteria</taxon>
        <taxon>Bacillati</taxon>
        <taxon>Bacillota</taxon>
        <taxon>Bacilli</taxon>
        <taxon>Bacillales</taxon>
        <taxon>Bacillaceae</taxon>
        <taxon>Cytobacillus</taxon>
    </lineage>
</organism>
<dbReference type="EMBL" id="PISD01000077">
    <property type="protein sequence ID" value="PKG26102.1"/>
    <property type="molecule type" value="Genomic_DNA"/>
</dbReference>
<dbReference type="GO" id="GO:0016747">
    <property type="term" value="F:acyltransferase activity, transferring groups other than amino-acyl groups"/>
    <property type="evidence" value="ECO:0007669"/>
    <property type="project" value="InterPro"/>
</dbReference>
<dbReference type="InterPro" id="IPR000182">
    <property type="entry name" value="GNAT_dom"/>
</dbReference>
<dbReference type="RefSeq" id="WP_066197770.1">
    <property type="nucleotide sequence ID" value="NZ_JAMAUX010000002.1"/>
</dbReference>
<dbReference type="Pfam" id="PF00583">
    <property type="entry name" value="Acetyltransf_1"/>
    <property type="match status" value="1"/>
</dbReference>
<dbReference type="SUPFAM" id="SSF55729">
    <property type="entry name" value="Acyl-CoA N-acyltransferases (Nat)"/>
    <property type="match status" value="1"/>
</dbReference>
<dbReference type="PANTHER" id="PTHR43415:SF3">
    <property type="entry name" value="GNAT-FAMILY ACETYLTRANSFERASE"/>
    <property type="match status" value="1"/>
</dbReference>
<evidence type="ECO:0000313" key="2">
    <source>
        <dbReference type="EMBL" id="PKG26102.1"/>
    </source>
</evidence>
<feature type="domain" description="N-acetyltransferase" evidence="1">
    <location>
        <begin position="17"/>
        <end position="184"/>
    </location>
</feature>
<evidence type="ECO:0000259" key="1">
    <source>
        <dbReference type="PROSITE" id="PS51186"/>
    </source>
</evidence>
<dbReference type="CDD" id="cd04301">
    <property type="entry name" value="NAT_SF"/>
    <property type="match status" value="1"/>
</dbReference>